<keyword evidence="2" id="KW-1185">Reference proteome</keyword>
<proteinExistence type="predicted"/>
<gene>
    <name evidence="1" type="ORF">CPT_Saba_042</name>
</gene>
<dbReference type="Proteomes" id="UP000322840">
    <property type="component" value="Segment"/>
</dbReference>
<dbReference type="EMBL" id="MN062188">
    <property type="protein sequence ID" value="QEG09415.1"/>
    <property type="molecule type" value="Genomic_DNA"/>
</dbReference>
<sequence>MTGNVRKLTRSVVYSRIREDRVRRVHRNVVYTAPVFSHVRQVIRNVVYFPDPLKLRKVQKNIVYTDGDKIDSPGVVGQYLARTVTDTSYQFEISNSRITQFVCDVVIDRLEPLPISFEEVASYTNLVAVSADYDTTSLKIVGSYTSHAAQASIETRPSDVWSASRVQRVVTLACVSMDVPYVPRSGVDVAQQYNLAIFSSPIPFLKSPASVPSVRNLAAQRDDTIDGIPLSHTKAGTVYNLAAVPGMPPERVGAVETKQVRHLIAQTSDPDPYVGSVITPQVSGLVAFEREEEFNPISRERVGQAFTMAVLTDAYPWETSPAAVTQNRLIVAQKGDYVPPISYFVLNTAVSVTSLAVYDSDYGPAQKIGYSEVGALPILSLMEAPKRFYPPLGEIVDLSKGGHVAQFANLSAVGTPGGLPISPIDAVTVRVLSSHFRKELTPKEIAESGVFVGSQLFNVLRTSEFTKTSEPQSNVSAESIALSSAVTVDYPDIRLPLTVGQVDLVAFNSVSEAIFPDVKDVLVNGVVSNIGENVMFSANYPPVNTLNSLLLVNQTTSNVAHAATFPDKDRAYSSVDSSQVAISAASAVGYNDKDTPQSFVSVSMSYQNTLVTDPSLYQMPLPTRKHRVRVVCKMIYGLKK</sequence>
<protein>
    <submittedName>
        <fullName evidence="1">Uncharacterized protein</fullName>
    </submittedName>
</protein>
<evidence type="ECO:0000313" key="2">
    <source>
        <dbReference type="Proteomes" id="UP000322840"/>
    </source>
</evidence>
<evidence type="ECO:0000313" key="1">
    <source>
        <dbReference type="EMBL" id="QEG09415.1"/>
    </source>
</evidence>
<name>A0A5B9N9E2_9CAUD</name>
<organism evidence="1 2">
    <name type="scientific">Proteus phage Saba</name>
    <dbReference type="NCBI Taxonomy" id="2596672"/>
    <lineage>
        <taxon>Viruses</taxon>
        <taxon>Duplodnaviria</taxon>
        <taxon>Heunggongvirae</taxon>
        <taxon>Uroviricota</taxon>
        <taxon>Caudoviricetes</taxon>
        <taxon>Casjensviridae</taxon>
        <taxon>Cenphatecvirus</taxon>
        <taxon>Cenphatecvirus saba</taxon>
    </lineage>
</organism>
<accession>A0A5B9N9E2</accession>
<reference evidence="2" key="1">
    <citation type="submission" date="2019-06" db="EMBL/GenBank/DDBJ databases">
        <title>The Complete Genome of Proteus mirabilis Siphophage Saba.</title>
        <authorList>
            <person name="Nyugen J."/>
            <person name="Harb L."/>
            <person name="Moreland R."/>
            <person name="Liu M."/>
            <person name="Ramsey J."/>
        </authorList>
    </citation>
    <scope>NUCLEOTIDE SEQUENCE [LARGE SCALE GENOMIC DNA]</scope>
</reference>